<organism evidence="3 4">
    <name type="scientific">Lachnellula occidentalis</name>
    <dbReference type="NCBI Taxonomy" id="215460"/>
    <lineage>
        <taxon>Eukaryota</taxon>
        <taxon>Fungi</taxon>
        <taxon>Dikarya</taxon>
        <taxon>Ascomycota</taxon>
        <taxon>Pezizomycotina</taxon>
        <taxon>Leotiomycetes</taxon>
        <taxon>Helotiales</taxon>
        <taxon>Lachnaceae</taxon>
        <taxon>Lachnellula</taxon>
    </lineage>
</organism>
<gene>
    <name evidence="3" type="primary">plcN_0</name>
    <name evidence="3" type="ORF">LOCC1_G006393</name>
</gene>
<reference evidence="3 4" key="1">
    <citation type="submission" date="2018-05" db="EMBL/GenBank/DDBJ databases">
        <title>Genome sequencing and assembly of the regulated plant pathogen Lachnellula willkommii and related sister species for the development of diagnostic species identification markers.</title>
        <authorList>
            <person name="Giroux E."/>
            <person name="Bilodeau G."/>
        </authorList>
    </citation>
    <scope>NUCLEOTIDE SEQUENCE [LARGE SCALE GENOMIC DNA]</scope>
    <source>
        <strain evidence="3 4">CBS 160.35</strain>
    </source>
</reference>
<dbReference type="AlphaFoldDB" id="A0A8H8RSF1"/>
<proteinExistence type="predicted"/>
<evidence type="ECO:0000313" key="4">
    <source>
        <dbReference type="Proteomes" id="UP000443090"/>
    </source>
</evidence>
<accession>A0A8H8RSF1</accession>
<feature type="region of interest" description="Disordered" evidence="2">
    <location>
        <begin position="352"/>
        <end position="400"/>
    </location>
</feature>
<dbReference type="Pfam" id="PF04185">
    <property type="entry name" value="Phosphoesterase"/>
    <property type="match status" value="2"/>
</dbReference>
<evidence type="ECO:0000256" key="1">
    <source>
        <dbReference type="ARBA" id="ARBA00022801"/>
    </source>
</evidence>
<sequence>MRPILIFIHAAIVSAGSLEDIKHVVLFMQENRAFDYISILEPWLVFADSPTLMFKSMQMAKNTFQQKVTPDISTEAETLLPYYINYLGGNWTESTQCTGAGQNSLQNNQACLNNDLNNLWAVNNSPTSWAHFRRQDVPVHFSIAEAWTVADMYQESVIAATEPNRVAWMSGSVNCPGGPQTPDQGGAVLDNDGTPGGSITPRVELTDKSKDAEAGILPQVSWIVGPAELSEHVPYLPRDGAWLQKKVVNAVVHGAAYNSTVLMISYDGFRVPFYIISPWTRGGNVFTEMADHNPQIIFVEQWLEALGHKGATTDQMPVWRRQHMSTLLNAFDFDHASKPDYSIPNLVSAMTPSEDADGNWDASSICQGKYGEPPTKPPAPFGPENENSNPSELSEEGSKSVRGYMTEGRYLVFEMNGYAVTAGPNATGVTGTEATSDHRNF</sequence>
<dbReference type="Proteomes" id="UP000443090">
    <property type="component" value="Unassembled WGS sequence"/>
</dbReference>
<dbReference type="PANTHER" id="PTHR31956:SF1">
    <property type="entry name" value="NON-SPECIFIC PHOSPHOLIPASE C1"/>
    <property type="match status" value="1"/>
</dbReference>
<dbReference type="InterPro" id="IPR017850">
    <property type="entry name" value="Alkaline_phosphatase_core_sf"/>
</dbReference>
<dbReference type="PANTHER" id="PTHR31956">
    <property type="entry name" value="NON-SPECIFIC PHOSPHOLIPASE C4-RELATED"/>
    <property type="match status" value="1"/>
</dbReference>
<dbReference type="Gene3D" id="3.40.720.10">
    <property type="entry name" value="Alkaline Phosphatase, subunit A"/>
    <property type="match status" value="2"/>
</dbReference>
<evidence type="ECO:0000256" key="2">
    <source>
        <dbReference type="SAM" id="MobiDB-lite"/>
    </source>
</evidence>
<dbReference type="InterPro" id="IPR007312">
    <property type="entry name" value="Phosphoesterase"/>
</dbReference>
<evidence type="ECO:0000313" key="3">
    <source>
        <dbReference type="EMBL" id="TVY40937.1"/>
    </source>
</evidence>
<feature type="compositionally biased region" description="Low complexity" evidence="2">
    <location>
        <begin position="382"/>
        <end position="392"/>
    </location>
</feature>
<comment type="caution">
    <text evidence="3">The sequence shown here is derived from an EMBL/GenBank/DDBJ whole genome shotgun (WGS) entry which is preliminary data.</text>
</comment>
<keyword evidence="4" id="KW-1185">Reference proteome</keyword>
<name>A0A8H8RSF1_9HELO</name>
<dbReference type="OrthoDB" id="5135119at2759"/>
<dbReference type="EMBL" id="QGMI01000422">
    <property type="protein sequence ID" value="TVY40937.1"/>
    <property type="molecule type" value="Genomic_DNA"/>
</dbReference>
<keyword evidence="1" id="KW-0378">Hydrolase</keyword>
<dbReference type="GO" id="GO:0042578">
    <property type="term" value="F:phosphoric ester hydrolase activity"/>
    <property type="evidence" value="ECO:0007669"/>
    <property type="project" value="UniProtKB-ARBA"/>
</dbReference>
<protein>
    <submittedName>
        <fullName evidence="3">Non-hemolytic phospholipase C</fullName>
    </submittedName>
</protein>